<keyword evidence="3" id="KW-0238">DNA-binding</keyword>
<dbReference type="Proteomes" id="UP000029380">
    <property type="component" value="Unassembled WGS sequence"/>
</dbReference>
<comment type="caution">
    <text evidence="5">The sequence shown here is derived from an EMBL/GenBank/DDBJ whole genome shotgun (WGS) entry which is preliminary data.</text>
</comment>
<evidence type="ECO:0000259" key="4">
    <source>
        <dbReference type="Pfam" id="PF01420"/>
    </source>
</evidence>
<evidence type="ECO:0000313" key="6">
    <source>
        <dbReference type="Proteomes" id="UP000029380"/>
    </source>
</evidence>
<evidence type="ECO:0000256" key="3">
    <source>
        <dbReference type="ARBA" id="ARBA00023125"/>
    </source>
</evidence>
<dbReference type="InterPro" id="IPR000055">
    <property type="entry name" value="Restrct_endonuc_typeI_TRD"/>
</dbReference>
<sequence length="345" mass="38712">MSKEEKRVPEVRFEGFHDDWKQRKLGAITDSFSGGTPTAGKAEYYGGEIPFIRSGETSSDSTELFITDAGLNNSSAKMVGIGDILYALYGATSGETSISRINGAINQAILAIRPTKGDDPYMIVQWLKKQKETIISTYLQGGQGNLSGSIVKDLLITLPKNKDEQAKVGSFFKQLDQTITLHQEKLSKLQSLKKATLQSLFPKNEKLMPEVRFNNFKEKWLHRKLGEILKSHTSKPYLADPTEKGAYQVIQQGDEPVAGYADNKPFEDYNGVTLFGDHTVSLYKPVAPFLLATDGVKILSAEGFCGEFLYTLLERYKPISQGYKRHFKSFKKPRYFIPQKQKRTV</sequence>
<gene>
    <name evidence="5" type="ORF">TMUPMC115_1846</name>
</gene>
<dbReference type="PANTHER" id="PTHR30408">
    <property type="entry name" value="TYPE-1 RESTRICTION ENZYME ECOKI SPECIFICITY PROTEIN"/>
    <property type="match status" value="1"/>
</dbReference>
<dbReference type="Pfam" id="PF01420">
    <property type="entry name" value="Methylase_S"/>
    <property type="match status" value="1"/>
</dbReference>
<organism evidence="5 6">
    <name type="scientific">Tetragenococcus muriaticus PMC-11-5</name>
    <dbReference type="NCBI Taxonomy" id="1302649"/>
    <lineage>
        <taxon>Bacteria</taxon>
        <taxon>Bacillati</taxon>
        <taxon>Bacillota</taxon>
        <taxon>Bacilli</taxon>
        <taxon>Lactobacillales</taxon>
        <taxon>Enterococcaceae</taxon>
        <taxon>Tetragenococcus</taxon>
    </lineage>
</organism>
<dbReference type="PANTHER" id="PTHR30408:SF12">
    <property type="entry name" value="TYPE I RESTRICTION ENZYME MJAVIII SPECIFICITY SUBUNIT"/>
    <property type="match status" value="1"/>
</dbReference>
<evidence type="ECO:0000256" key="2">
    <source>
        <dbReference type="ARBA" id="ARBA00022747"/>
    </source>
</evidence>
<evidence type="ECO:0000313" key="5">
    <source>
        <dbReference type="EMBL" id="KFN90592.1"/>
    </source>
</evidence>
<dbReference type="Gene3D" id="3.90.220.20">
    <property type="entry name" value="DNA methylase specificity domains"/>
    <property type="match status" value="2"/>
</dbReference>
<dbReference type="InterPro" id="IPR044946">
    <property type="entry name" value="Restrct_endonuc_typeI_TRD_sf"/>
</dbReference>
<dbReference type="InterPro" id="IPR052021">
    <property type="entry name" value="Type-I_RS_S_subunit"/>
</dbReference>
<name>A0A091C3C9_9ENTE</name>
<feature type="domain" description="Type I restriction modification DNA specificity" evidence="4">
    <location>
        <begin position="18"/>
        <end position="190"/>
    </location>
</feature>
<dbReference type="CDD" id="cd17515">
    <property type="entry name" value="RMtype1_S_MjaORF132P_Sau1132ORF3780P-TRD1-CR1_like"/>
    <property type="match status" value="1"/>
</dbReference>
<dbReference type="OrthoDB" id="9795776at2"/>
<comment type="similarity">
    <text evidence="1">Belongs to the type-I restriction system S methylase family.</text>
</comment>
<proteinExistence type="inferred from homology"/>
<dbReference type="AlphaFoldDB" id="A0A091C3C9"/>
<dbReference type="PATRIC" id="fig|1302649.3.peg.1846"/>
<reference evidence="5 6" key="1">
    <citation type="submission" date="2014-08" db="EMBL/GenBank/DDBJ databases">
        <title>Genome sequence of Tetragenococcus muriaticus.</title>
        <authorList>
            <person name="Chuea-nongthon C."/>
            <person name="Rodtong S."/>
            <person name="Yongsawatdigul J."/>
            <person name="Steele J.L."/>
            <person name="Liu X.-y."/>
            <person name="Speers J."/>
            <person name="Glasner J.D."/>
            <person name="Neeno-Eckwall E.C."/>
        </authorList>
    </citation>
    <scope>NUCLEOTIDE SEQUENCE [LARGE SCALE GENOMIC DNA]</scope>
    <source>
        <strain evidence="5 6">PMC-11-5</strain>
    </source>
</reference>
<dbReference type="REBASE" id="195051">
    <property type="entry name" value="S2.Tmu115ORF1847P"/>
</dbReference>
<dbReference type="GO" id="GO:0009035">
    <property type="term" value="F:type I site-specific deoxyribonuclease activity"/>
    <property type="evidence" value="ECO:0007669"/>
    <property type="project" value="UniProtKB-EC"/>
</dbReference>
<evidence type="ECO:0000256" key="1">
    <source>
        <dbReference type="ARBA" id="ARBA00010923"/>
    </source>
</evidence>
<dbReference type="GO" id="GO:0003677">
    <property type="term" value="F:DNA binding"/>
    <property type="evidence" value="ECO:0007669"/>
    <property type="project" value="UniProtKB-KW"/>
</dbReference>
<keyword evidence="5" id="KW-0378">Hydrolase</keyword>
<accession>A0A091C3C9</accession>
<protein>
    <submittedName>
        <fullName evidence="5">Type I restriction-modification system, specificity subunit S</fullName>
        <ecNumber evidence="5">3.1.21.3</ecNumber>
    </submittedName>
</protein>
<dbReference type="GO" id="GO:0009307">
    <property type="term" value="P:DNA restriction-modification system"/>
    <property type="evidence" value="ECO:0007669"/>
    <property type="project" value="UniProtKB-KW"/>
</dbReference>
<dbReference type="SUPFAM" id="SSF116734">
    <property type="entry name" value="DNA methylase specificity domain"/>
    <property type="match status" value="2"/>
</dbReference>
<keyword evidence="2" id="KW-0680">Restriction system</keyword>
<dbReference type="EMBL" id="JPVU01000198">
    <property type="protein sequence ID" value="KFN90592.1"/>
    <property type="molecule type" value="Genomic_DNA"/>
</dbReference>
<dbReference type="EC" id="3.1.21.3" evidence="5"/>